<dbReference type="EMBL" id="SACK01000005">
    <property type="protein sequence ID" value="RVU00435.1"/>
    <property type="molecule type" value="Genomic_DNA"/>
</dbReference>
<comment type="caution">
    <text evidence="1">The sequence shown here is derived from an EMBL/GenBank/DDBJ whole genome shotgun (WGS) entry which is preliminary data.</text>
</comment>
<sequence length="115" mass="13120">MKKLESGMLLLNYLTPNSTDCILICNDSMFRQVLLTSEGLSHPDTLFVHSYNNGTYEQLSDGIEISVNEGFKQHLIYTSAGYYVIKDGNKRIYYYVQSNAKLKNRVLSLLGEQEI</sequence>
<reference evidence="1 2" key="1">
    <citation type="submission" date="2019-01" db="EMBL/GenBank/DDBJ databases">
        <authorList>
            <person name="Chen W.-M."/>
        </authorList>
    </citation>
    <scope>NUCLEOTIDE SEQUENCE [LARGE SCALE GENOMIC DNA]</scope>
    <source>
        <strain evidence="1 2">YBJ-36</strain>
    </source>
</reference>
<dbReference type="Proteomes" id="UP000282759">
    <property type="component" value="Unassembled WGS sequence"/>
</dbReference>
<keyword evidence="2" id="KW-1185">Reference proteome</keyword>
<dbReference type="AlphaFoldDB" id="A0A437MS55"/>
<proteinExistence type="predicted"/>
<protein>
    <submittedName>
        <fullName evidence="1">Uncharacterized protein</fullName>
    </submittedName>
</protein>
<accession>A0A437MS55</accession>
<evidence type="ECO:0000313" key="1">
    <source>
        <dbReference type="EMBL" id="RVU00435.1"/>
    </source>
</evidence>
<evidence type="ECO:0000313" key="2">
    <source>
        <dbReference type="Proteomes" id="UP000282759"/>
    </source>
</evidence>
<gene>
    <name evidence="1" type="ORF">EOD41_13235</name>
</gene>
<name>A0A437MS55_9SPHI</name>
<organism evidence="1 2">
    <name type="scientific">Mucilaginibacter limnophilus</name>
    <dbReference type="NCBI Taxonomy" id="1932778"/>
    <lineage>
        <taxon>Bacteria</taxon>
        <taxon>Pseudomonadati</taxon>
        <taxon>Bacteroidota</taxon>
        <taxon>Sphingobacteriia</taxon>
        <taxon>Sphingobacteriales</taxon>
        <taxon>Sphingobacteriaceae</taxon>
        <taxon>Mucilaginibacter</taxon>
    </lineage>
</organism>
<dbReference type="RefSeq" id="WP_127705657.1">
    <property type="nucleotide sequence ID" value="NZ_SACK01000005.1"/>
</dbReference>